<feature type="compositionally biased region" description="Basic and acidic residues" evidence="10">
    <location>
        <begin position="1183"/>
        <end position="1194"/>
    </location>
</feature>
<keyword evidence="4 9" id="KW-0547">Nucleotide-binding</keyword>
<feature type="binding site" evidence="9">
    <location>
        <position position="39"/>
    </location>
    <ligand>
        <name>ATP</name>
        <dbReference type="ChEBI" id="CHEBI:30616"/>
    </ligand>
</feature>
<feature type="region of interest" description="Disordered" evidence="10">
    <location>
        <begin position="470"/>
        <end position="713"/>
    </location>
</feature>
<dbReference type="InterPro" id="IPR000719">
    <property type="entry name" value="Prot_kinase_dom"/>
</dbReference>
<dbReference type="InterPro" id="IPR013087">
    <property type="entry name" value="Znf_C2H2_type"/>
</dbReference>
<feature type="region of interest" description="Disordered" evidence="10">
    <location>
        <begin position="922"/>
        <end position="942"/>
    </location>
</feature>
<name>A0ABQ9XU74_9EUKA</name>
<dbReference type="SUPFAM" id="SSF56112">
    <property type="entry name" value="Protein kinase-like (PK-like)"/>
    <property type="match status" value="1"/>
</dbReference>
<feature type="domain" description="Protein kinase" evidence="11">
    <location>
        <begin position="12"/>
        <end position="280"/>
    </location>
</feature>
<evidence type="ECO:0000256" key="8">
    <source>
        <dbReference type="ARBA" id="ARBA00048679"/>
    </source>
</evidence>
<dbReference type="PROSITE" id="PS00107">
    <property type="entry name" value="PROTEIN_KINASE_ATP"/>
    <property type="match status" value="1"/>
</dbReference>
<feature type="compositionally biased region" description="Basic and acidic residues" evidence="10">
    <location>
        <begin position="470"/>
        <end position="494"/>
    </location>
</feature>
<dbReference type="PANTHER" id="PTHR44899">
    <property type="entry name" value="CAMK FAMILY PROTEIN KINASE"/>
    <property type="match status" value="1"/>
</dbReference>
<dbReference type="SMART" id="SM00355">
    <property type="entry name" value="ZnF_C2H2"/>
    <property type="match status" value="4"/>
</dbReference>
<evidence type="ECO:0000256" key="10">
    <source>
        <dbReference type="SAM" id="MobiDB-lite"/>
    </source>
</evidence>
<evidence type="ECO:0000313" key="12">
    <source>
        <dbReference type="EMBL" id="KAK2955028.1"/>
    </source>
</evidence>
<feature type="compositionally biased region" description="Basic and acidic residues" evidence="10">
    <location>
        <begin position="501"/>
        <end position="662"/>
    </location>
</feature>
<sequence>MADVDLLMACGCTQYAYLGQGQYGRVYIVVLDGKYLAAKIINNSAVALAEFNTSSMIKACRIENRFILGVHHCLRNAETDQHVLFLDYSDQGDLSNVIKENSTQGIPEPFAKRLLYMLISGLTDLHKHGFMHRDIKPDNLLLSYNPTTQKVRLVISDFGLLKRVSDGSTPMISTDHTICGTPLYMPPEAMLEQPYNHKIDVWASGCILYEMLTGEHPFQTESFVKLQRKIQAGPNLSHPPLDSLTNANPNLLDLLQKMFDPAILTRIDTLGNTLLSHPYFTKSTPTIGMDNVELGWDEFQFLKSGCVGYQPSLPQVSQTLPQTQPLPRLQESNHLRGTLVEDDPKLLMTTNHTQHQQPDIPKEVNKFAGKKKNLVPSTETAAQQDTDMSTEGRSCSPSQNPKDVGGNVPNERAEDSNSQPPSQVPQKSTRFGRKTGRVGEARDKVKMACVFCGVAVEIKKMEDHIRQMHQDEVQKKEEEEKRQTEEEQNRIKKREEKRKRKEEEERTRQEEQAQREKEEERRRKEEEDRKRAVEQIEIKKREKERKQKEEEERKRKEEQAQREKEEERRRKEEEDRKRAVEQIEIKKREKERKQKEEEERKRKEEQAQREKEEERKEEERRKNEEEERTRQEKHAQREKAEERRRRKEIEKERRNRDREKDASPNSPSKPPHQTRTRIEHPSTLHADQFPKQVTQLNQPDNRHTTNRTNMEKSPVTDVTVDSRNVPMSAPTSQVLCPLCPTKVEKDNFYFHVLTTCPQTFLSLTKGSHLEELTIAQKEAEHVEMVCPLCEENYLRKDFVTHYRQNHMAESIESDEHVVCRLSHRTELLRCVSPCPFCRLSIPLSDMFAHLCGCTSLAPTLYKSPNTSTAACPYCLKQVKTKDLLDHIDSVETSFHGMKGSSGENLRTKWNTMRQRLRTENLTDTPPHIHATPSVVPPPTRKLVNEDKRQSKIRMRETNQQLHPSTAALSHKCPFCDDNVVPDRFLFHLLFECKMNRLDSQSYPCPICHHNRSSPHDTFSTPQLINHIRVVHHHTLDTIRRNNPQFSKQCPFCRTILADNDSTHLSTKHPLNDPVRKQIFCMKCLEFTPTDQKLRQHLAAHHMGIFMELTGLCPFCSGLFQLKDMMDHFCECIQKEHMIPPNQPRRCPFCVDNYRSDQIIEHLETKERHVHEMKGNDGPSHQSKWKEMKGRLTKP</sequence>
<accession>A0ABQ9XU74</accession>
<dbReference type="EC" id="2.7.11.1" evidence="1"/>
<feature type="region of interest" description="Disordered" evidence="10">
    <location>
        <begin position="1166"/>
        <end position="1194"/>
    </location>
</feature>
<feature type="compositionally biased region" description="Polar residues" evidence="10">
    <location>
        <begin position="375"/>
        <end position="401"/>
    </location>
</feature>
<feature type="region of interest" description="Disordered" evidence="10">
    <location>
        <begin position="374"/>
        <end position="439"/>
    </location>
</feature>
<evidence type="ECO:0000259" key="11">
    <source>
        <dbReference type="PROSITE" id="PS50011"/>
    </source>
</evidence>
<dbReference type="SMART" id="SM00220">
    <property type="entry name" value="S_TKc"/>
    <property type="match status" value="1"/>
</dbReference>
<dbReference type="InterPro" id="IPR008271">
    <property type="entry name" value="Ser/Thr_kinase_AS"/>
</dbReference>
<dbReference type="PROSITE" id="PS50011">
    <property type="entry name" value="PROTEIN_KINASE_DOM"/>
    <property type="match status" value="1"/>
</dbReference>
<dbReference type="Pfam" id="PF00069">
    <property type="entry name" value="Pkinase"/>
    <property type="match status" value="1"/>
</dbReference>
<dbReference type="PANTHER" id="PTHR44899:SF3">
    <property type="entry name" value="SERINE_THREONINE-PROTEIN KINASE NEK1"/>
    <property type="match status" value="1"/>
</dbReference>
<keyword evidence="13" id="KW-1185">Reference proteome</keyword>
<dbReference type="Gene3D" id="1.10.510.10">
    <property type="entry name" value="Transferase(Phosphotransferase) domain 1"/>
    <property type="match status" value="1"/>
</dbReference>
<evidence type="ECO:0000256" key="2">
    <source>
        <dbReference type="ARBA" id="ARBA00022527"/>
    </source>
</evidence>
<dbReference type="InterPro" id="IPR051131">
    <property type="entry name" value="NEK_Ser/Thr_kinase_NIMA"/>
</dbReference>
<comment type="caution">
    <text evidence="12">The sequence shown here is derived from an EMBL/GenBank/DDBJ whole genome shotgun (WGS) entry which is preliminary data.</text>
</comment>
<gene>
    <name evidence="12" type="ORF">BLNAU_9959</name>
</gene>
<dbReference type="InterPro" id="IPR017441">
    <property type="entry name" value="Protein_kinase_ATP_BS"/>
</dbReference>
<dbReference type="EMBL" id="JARBJD010000071">
    <property type="protein sequence ID" value="KAK2955028.1"/>
    <property type="molecule type" value="Genomic_DNA"/>
</dbReference>
<dbReference type="InterPro" id="IPR011009">
    <property type="entry name" value="Kinase-like_dom_sf"/>
</dbReference>
<comment type="catalytic activity">
    <reaction evidence="7">
        <text>L-threonyl-[protein] + ATP = O-phospho-L-threonyl-[protein] + ADP + H(+)</text>
        <dbReference type="Rhea" id="RHEA:46608"/>
        <dbReference type="Rhea" id="RHEA-COMP:11060"/>
        <dbReference type="Rhea" id="RHEA-COMP:11605"/>
        <dbReference type="ChEBI" id="CHEBI:15378"/>
        <dbReference type="ChEBI" id="CHEBI:30013"/>
        <dbReference type="ChEBI" id="CHEBI:30616"/>
        <dbReference type="ChEBI" id="CHEBI:61977"/>
        <dbReference type="ChEBI" id="CHEBI:456216"/>
        <dbReference type="EC" id="2.7.11.1"/>
    </reaction>
</comment>
<evidence type="ECO:0000256" key="6">
    <source>
        <dbReference type="ARBA" id="ARBA00022840"/>
    </source>
</evidence>
<reference evidence="12 13" key="1">
    <citation type="journal article" date="2022" name="bioRxiv">
        <title>Genomics of Preaxostyla Flagellates Illuminates Evolutionary Transitions and the Path Towards Mitochondrial Loss.</title>
        <authorList>
            <person name="Novak L.V.F."/>
            <person name="Treitli S.C."/>
            <person name="Pyrih J."/>
            <person name="Halakuc P."/>
            <person name="Pipaliya S.V."/>
            <person name="Vacek V."/>
            <person name="Brzon O."/>
            <person name="Soukal P."/>
            <person name="Eme L."/>
            <person name="Dacks J.B."/>
            <person name="Karnkowska A."/>
            <person name="Elias M."/>
            <person name="Hampl V."/>
        </authorList>
    </citation>
    <scope>NUCLEOTIDE SEQUENCE [LARGE SCALE GENOMIC DNA]</scope>
    <source>
        <strain evidence="12">NAU3</strain>
        <tissue evidence="12">Gut</tissue>
    </source>
</reference>
<evidence type="ECO:0000256" key="4">
    <source>
        <dbReference type="ARBA" id="ARBA00022741"/>
    </source>
</evidence>
<evidence type="ECO:0000256" key="5">
    <source>
        <dbReference type="ARBA" id="ARBA00022777"/>
    </source>
</evidence>
<keyword evidence="6 9" id="KW-0067">ATP-binding</keyword>
<dbReference type="PROSITE" id="PS00108">
    <property type="entry name" value="PROTEIN_KINASE_ST"/>
    <property type="match status" value="1"/>
</dbReference>
<evidence type="ECO:0000256" key="3">
    <source>
        <dbReference type="ARBA" id="ARBA00022679"/>
    </source>
</evidence>
<protein>
    <recommendedName>
        <fullName evidence="1">non-specific serine/threonine protein kinase</fullName>
        <ecNumber evidence="1">2.7.11.1</ecNumber>
    </recommendedName>
</protein>
<keyword evidence="2" id="KW-0723">Serine/threonine-protein kinase</keyword>
<dbReference type="Proteomes" id="UP001281761">
    <property type="component" value="Unassembled WGS sequence"/>
</dbReference>
<evidence type="ECO:0000313" key="13">
    <source>
        <dbReference type="Proteomes" id="UP001281761"/>
    </source>
</evidence>
<evidence type="ECO:0000256" key="7">
    <source>
        <dbReference type="ARBA" id="ARBA00047899"/>
    </source>
</evidence>
<evidence type="ECO:0000256" key="9">
    <source>
        <dbReference type="PROSITE-ProRule" id="PRU10141"/>
    </source>
</evidence>
<dbReference type="GO" id="GO:0004691">
    <property type="term" value="F:cAMP-dependent protein kinase activity"/>
    <property type="evidence" value="ECO:0007669"/>
    <property type="project" value="UniProtKB-EC"/>
</dbReference>
<organism evidence="12 13">
    <name type="scientific">Blattamonas nauphoetae</name>
    <dbReference type="NCBI Taxonomy" id="2049346"/>
    <lineage>
        <taxon>Eukaryota</taxon>
        <taxon>Metamonada</taxon>
        <taxon>Preaxostyla</taxon>
        <taxon>Oxymonadida</taxon>
        <taxon>Blattamonas</taxon>
    </lineage>
</organism>
<proteinExistence type="predicted"/>
<feature type="compositionally biased region" description="Polar residues" evidence="10">
    <location>
        <begin position="416"/>
        <end position="429"/>
    </location>
</feature>
<keyword evidence="3 12" id="KW-0808">Transferase</keyword>
<comment type="catalytic activity">
    <reaction evidence="8">
        <text>L-seryl-[protein] + ATP = O-phospho-L-seryl-[protein] + ADP + H(+)</text>
        <dbReference type="Rhea" id="RHEA:17989"/>
        <dbReference type="Rhea" id="RHEA-COMP:9863"/>
        <dbReference type="Rhea" id="RHEA-COMP:11604"/>
        <dbReference type="ChEBI" id="CHEBI:15378"/>
        <dbReference type="ChEBI" id="CHEBI:29999"/>
        <dbReference type="ChEBI" id="CHEBI:30616"/>
        <dbReference type="ChEBI" id="CHEBI:83421"/>
        <dbReference type="ChEBI" id="CHEBI:456216"/>
        <dbReference type="EC" id="2.7.11.1"/>
    </reaction>
</comment>
<evidence type="ECO:0000256" key="1">
    <source>
        <dbReference type="ARBA" id="ARBA00012513"/>
    </source>
</evidence>
<keyword evidence="5 12" id="KW-0418">Kinase</keyword>